<sequence length="127" mass="14172">MNEEVMKILKMVEEGKLSADKAKDFIEALDNDKKADEIISVKDYDNKMLKVNIQSHEGDQVNVKLPVKVIKSIIKVTGKIPMVSNEMDGINMDEMMDIIANSLDSSVMGEIVNIQSAKGDEIKVFVE</sequence>
<accession>L1Q3W2</accession>
<proteinExistence type="predicted"/>
<dbReference type="Pfam" id="PF22746">
    <property type="entry name" value="SHOCT-like_DUF2089-C"/>
    <property type="match status" value="1"/>
</dbReference>
<protein>
    <recommendedName>
        <fullName evidence="1">YvlB/LiaX N-terminal domain-containing protein</fullName>
    </recommendedName>
</protein>
<gene>
    <name evidence="2" type="ORF">HMPREF0216_03182</name>
</gene>
<feature type="domain" description="YvlB/LiaX N-terminal" evidence="1">
    <location>
        <begin position="3"/>
        <end position="34"/>
    </location>
</feature>
<dbReference type="Proteomes" id="UP000010420">
    <property type="component" value="Unassembled WGS sequence"/>
</dbReference>
<dbReference type="InterPro" id="IPR053959">
    <property type="entry name" value="YvlB/LiaX_N"/>
</dbReference>
<reference evidence="2 3" key="1">
    <citation type="submission" date="2012-05" db="EMBL/GenBank/DDBJ databases">
        <authorList>
            <person name="Weinstock G."/>
            <person name="Sodergren E."/>
            <person name="Lobos E.A."/>
            <person name="Fulton L."/>
            <person name="Fulton R."/>
            <person name="Courtney L."/>
            <person name="Fronick C."/>
            <person name="O'Laughlin M."/>
            <person name="Godfrey J."/>
            <person name="Wilson R.M."/>
            <person name="Miner T."/>
            <person name="Farmer C."/>
            <person name="Delehaunty K."/>
            <person name="Cordes M."/>
            <person name="Minx P."/>
            <person name="Tomlinson C."/>
            <person name="Chen J."/>
            <person name="Wollam A."/>
            <person name="Pepin K.H."/>
            <person name="Bhonagiri V."/>
            <person name="Zhang X."/>
            <person name="Suruliraj S."/>
            <person name="Warren W."/>
            <person name="Mitreva M."/>
            <person name="Mardis E.R."/>
            <person name="Wilson R.K."/>
        </authorList>
    </citation>
    <scope>NUCLEOTIDE SEQUENCE [LARGE SCALE GENOMIC DNA]</scope>
    <source>
        <strain evidence="2 3">DSM 1785</strain>
    </source>
</reference>
<evidence type="ECO:0000259" key="1">
    <source>
        <dbReference type="Pfam" id="PF22746"/>
    </source>
</evidence>
<comment type="caution">
    <text evidence="2">The sequence shown here is derived from an EMBL/GenBank/DDBJ whole genome shotgun (WGS) entry which is preliminary data.</text>
</comment>
<dbReference type="eggNOG" id="ENOG50305PD">
    <property type="taxonomic scope" value="Bacteria"/>
</dbReference>
<dbReference type="EMBL" id="AMEZ01000121">
    <property type="protein sequence ID" value="EKY22591.1"/>
    <property type="molecule type" value="Genomic_DNA"/>
</dbReference>
<keyword evidence="3" id="KW-1185">Reference proteome</keyword>
<name>L1Q3W2_9CLOT</name>
<dbReference type="RefSeq" id="WP_005215838.1">
    <property type="nucleotide sequence ID" value="NZ_KB291706.1"/>
</dbReference>
<dbReference type="OrthoDB" id="9808584at2"/>
<evidence type="ECO:0000313" key="2">
    <source>
        <dbReference type="EMBL" id="EKY22591.1"/>
    </source>
</evidence>
<dbReference type="PATRIC" id="fig|545697.3.peg.3115"/>
<evidence type="ECO:0000313" key="3">
    <source>
        <dbReference type="Proteomes" id="UP000010420"/>
    </source>
</evidence>
<dbReference type="AlphaFoldDB" id="L1Q3W2"/>
<dbReference type="HOGENOM" id="CLU_132548_2_1_9"/>
<organism evidence="2 3">
    <name type="scientific">Clostridium celatum DSM 1785</name>
    <dbReference type="NCBI Taxonomy" id="545697"/>
    <lineage>
        <taxon>Bacteria</taxon>
        <taxon>Bacillati</taxon>
        <taxon>Bacillota</taxon>
        <taxon>Clostridia</taxon>
        <taxon>Eubacteriales</taxon>
        <taxon>Clostridiaceae</taxon>
        <taxon>Clostridium</taxon>
    </lineage>
</organism>
<dbReference type="STRING" id="545697.HMPREF0216_03182"/>